<keyword evidence="2" id="KW-0812">Transmembrane</keyword>
<keyword evidence="5" id="KW-1185">Reference proteome</keyword>
<evidence type="ECO:0000256" key="2">
    <source>
        <dbReference type="SAM" id="Phobius"/>
    </source>
</evidence>
<feature type="chain" id="PRO_5047029979" description="DUF4349 domain-containing protein" evidence="3">
    <location>
        <begin position="20"/>
        <end position="293"/>
    </location>
</feature>
<dbReference type="Proteomes" id="UP001596977">
    <property type="component" value="Unassembled WGS sequence"/>
</dbReference>
<feature type="region of interest" description="Disordered" evidence="1">
    <location>
        <begin position="258"/>
        <end position="293"/>
    </location>
</feature>
<dbReference type="PROSITE" id="PS51257">
    <property type="entry name" value="PROKAR_LIPOPROTEIN"/>
    <property type="match status" value="1"/>
</dbReference>
<organism evidence="4 5">
    <name type="scientific">Sphingomonas canadensis</name>
    <dbReference type="NCBI Taxonomy" id="1219257"/>
    <lineage>
        <taxon>Bacteria</taxon>
        <taxon>Pseudomonadati</taxon>
        <taxon>Pseudomonadota</taxon>
        <taxon>Alphaproteobacteria</taxon>
        <taxon>Sphingomonadales</taxon>
        <taxon>Sphingomonadaceae</taxon>
        <taxon>Sphingomonas</taxon>
    </lineage>
</organism>
<keyword evidence="3" id="KW-0732">Signal</keyword>
<protein>
    <recommendedName>
        <fullName evidence="6">DUF4349 domain-containing protein</fullName>
    </recommendedName>
</protein>
<keyword evidence="2" id="KW-0472">Membrane</keyword>
<sequence length="293" mass="31001">MRVVAALSALLLLAGCDLAGSDNGKKAAASAAEDFGAPSRGYDYRYAYRLPGEQLKAVLQSNADACDKLTPTRCRILSMRYKVDGANKIRAMLMITIDPAIARTYGEAVTKAVTGVDGVLVDTEVTGADSTSSARGAALIKRLQDQLANARSQAQGDGGDAAKARADRLQTALDAIAEVEAGQGQSLANAPVLLTYESSSALTGLGSAQANFRNAGHTLESSVARLLTVLAAIGPWMIALILIIALLRFIVHGRGGGAGDEDYAEQQQEEPRDNRNLIQRWFNRDDDEPQPQG</sequence>
<proteinExistence type="predicted"/>
<evidence type="ECO:0000313" key="4">
    <source>
        <dbReference type="EMBL" id="MFD0948757.1"/>
    </source>
</evidence>
<evidence type="ECO:0000256" key="1">
    <source>
        <dbReference type="SAM" id="MobiDB-lite"/>
    </source>
</evidence>
<accession>A0ABW3HGS5</accession>
<evidence type="ECO:0008006" key="6">
    <source>
        <dbReference type="Google" id="ProtNLM"/>
    </source>
</evidence>
<gene>
    <name evidence="4" type="ORF">ACFQ1E_20640</name>
</gene>
<dbReference type="EMBL" id="JBHTJG010000018">
    <property type="protein sequence ID" value="MFD0948757.1"/>
    <property type="molecule type" value="Genomic_DNA"/>
</dbReference>
<feature type="transmembrane region" description="Helical" evidence="2">
    <location>
        <begin position="226"/>
        <end position="247"/>
    </location>
</feature>
<evidence type="ECO:0000256" key="3">
    <source>
        <dbReference type="SAM" id="SignalP"/>
    </source>
</evidence>
<evidence type="ECO:0000313" key="5">
    <source>
        <dbReference type="Proteomes" id="UP001596977"/>
    </source>
</evidence>
<dbReference type="RefSeq" id="WP_264946659.1">
    <property type="nucleotide sequence ID" value="NZ_JAPDRA010000018.1"/>
</dbReference>
<feature type="signal peptide" evidence="3">
    <location>
        <begin position="1"/>
        <end position="19"/>
    </location>
</feature>
<reference evidence="5" key="1">
    <citation type="journal article" date="2019" name="Int. J. Syst. Evol. Microbiol.">
        <title>The Global Catalogue of Microorganisms (GCM) 10K type strain sequencing project: providing services to taxonomists for standard genome sequencing and annotation.</title>
        <authorList>
            <consortium name="The Broad Institute Genomics Platform"/>
            <consortium name="The Broad Institute Genome Sequencing Center for Infectious Disease"/>
            <person name="Wu L."/>
            <person name="Ma J."/>
        </authorList>
    </citation>
    <scope>NUCLEOTIDE SEQUENCE [LARGE SCALE GENOMIC DNA]</scope>
    <source>
        <strain evidence="5">CCUG 62982</strain>
    </source>
</reference>
<name>A0ABW3HGS5_9SPHN</name>
<feature type="compositionally biased region" description="Acidic residues" evidence="1">
    <location>
        <begin position="259"/>
        <end position="268"/>
    </location>
</feature>
<keyword evidence="2" id="KW-1133">Transmembrane helix</keyword>
<comment type="caution">
    <text evidence="4">The sequence shown here is derived from an EMBL/GenBank/DDBJ whole genome shotgun (WGS) entry which is preliminary data.</text>
</comment>